<feature type="transmembrane region" description="Helical" evidence="2">
    <location>
        <begin position="190"/>
        <end position="212"/>
    </location>
</feature>
<feature type="transmembrane region" description="Helical" evidence="2">
    <location>
        <begin position="165"/>
        <end position="183"/>
    </location>
</feature>
<evidence type="ECO:0000313" key="4">
    <source>
        <dbReference type="Proteomes" id="UP000002791"/>
    </source>
</evidence>
<feature type="region of interest" description="Disordered" evidence="1">
    <location>
        <begin position="78"/>
        <end position="117"/>
    </location>
</feature>
<dbReference type="HOGENOM" id="CLU_1077243_0_0_11"/>
<keyword evidence="2" id="KW-1133">Transmembrane helix</keyword>
<evidence type="ECO:0000256" key="2">
    <source>
        <dbReference type="SAM" id="Phobius"/>
    </source>
</evidence>
<feature type="transmembrane region" description="Helical" evidence="2">
    <location>
        <begin position="224"/>
        <end position="247"/>
    </location>
</feature>
<evidence type="ECO:0000256" key="1">
    <source>
        <dbReference type="SAM" id="MobiDB-lite"/>
    </source>
</evidence>
<keyword evidence="2" id="KW-0472">Membrane</keyword>
<sequence>MTAATRDVQAEARVWVADLLAAGRELSGREVGERFERSDRWGRDVLAAVRAEHAAAEMDRLPVVEPEALTAAVEVESAAAPEADGNQQVSAEGTHEVSTPDDEPEKGHPRQSGPAGHPGARLVAWLGFGFGTVISVAANVLHAWIPPEGAAEAWRPGLAPQLGAAVWPVALLLSVEVLSRVAWPAGWQWAAAKFGGVVAVAAGAAVISYGHIRDVLVHWGYGTAGAHVGPLVVDGLMIVCGFALLALSREIKPVVEAS</sequence>
<gene>
    <name evidence="3" type="ORF">SaccyDRAFT_3815</name>
</gene>
<feature type="transmembrane region" description="Helical" evidence="2">
    <location>
        <begin position="122"/>
        <end position="145"/>
    </location>
</feature>
<dbReference type="OrthoDB" id="3405422at2"/>
<dbReference type="Proteomes" id="UP000002791">
    <property type="component" value="Chromosome"/>
</dbReference>
<evidence type="ECO:0000313" key="3">
    <source>
        <dbReference type="EMBL" id="EHR62642.1"/>
    </source>
</evidence>
<organism evidence="3 4">
    <name type="scientific">Saccharomonospora cyanea NA-134</name>
    <dbReference type="NCBI Taxonomy" id="882082"/>
    <lineage>
        <taxon>Bacteria</taxon>
        <taxon>Bacillati</taxon>
        <taxon>Actinomycetota</taxon>
        <taxon>Actinomycetes</taxon>
        <taxon>Pseudonocardiales</taxon>
        <taxon>Pseudonocardiaceae</taxon>
        <taxon>Saccharomonospora</taxon>
    </lineage>
</organism>
<proteinExistence type="predicted"/>
<keyword evidence="2" id="KW-0812">Transmembrane</keyword>
<accession>H5XG60</accession>
<dbReference type="InterPro" id="IPR021235">
    <property type="entry name" value="DUF2637"/>
</dbReference>
<evidence type="ECO:0008006" key="5">
    <source>
        <dbReference type="Google" id="ProtNLM"/>
    </source>
</evidence>
<name>H5XG60_9PSEU</name>
<dbReference type="AlphaFoldDB" id="H5XG60"/>
<dbReference type="Pfam" id="PF10935">
    <property type="entry name" value="DUF2637"/>
    <property type="match status" value="1"/>
</dbReference>
<dbReference type="RefSeq" id="WP_005458544.1">
    <property type="nucleotide sequence ID" value="NZ_CM001440.1"/>
</dbReference>
<keyword evidence="4" id="KW-1185">Reference proteome</keyword>
<dbReference type="EMBL" id="CM001440">
    <property type="protein sequence ID" value="EHR62642.1"/>
    <property type="molecule type" value="Genomic_DNA"/>
</dbReference>
<dbReference type="eggNOG" id="COG0810">
    <property type="taxonomic scope" value="Bacteria"/>
</dbReference>
<dbReference type="STRING" id="882082.SaccyDRAFT_3815"/>
<reference evidence="3 4" key="1">
    <citation type="submission" date="2011-11" db="EMBL/GenBank/DDBJ databases">
        <title>The Noncontiguous Finished sequence of Saccharomonospora cyanea NA-134.</title>
        <authorList>
            <consortium name="US DOE Joint Genome Institute"/>
            <person name="Lucas S."/>
            <person name="Han J."/>
            <person name="Lapidus A."/>
            <person name="Cheng J.-F."/>
            <person name="Goodwin L."/>
            <person name="Pitluck S."/>
            <person name="Peters L."/>
            <person name="Ovchinnikova G."/>
            <person name="Lu M."/>
            <person name="Detter J.C."/>
            <person name="Han C."/>
            <person name="Tapia R."/>
            <person name="Land M."/>
            <person name="Hauser L."/>
            <person name="Kyrpides N."/>
            <person name="Ivanova N."/>
            <person name="Pagani I."/>
            <person name="Brambilla E.-M."/>
            <person name="Klenk H.-P."/>
            <person name="Woyke T."/>
        </authorList>
    </citation>
    <scope>NUCLEOTIDE SEQUENCE [LARGE SCALE GENOMIC DNA]</scope>
    <source>
        <strain evidence="3 4">NA-134</strain>
    </source>
</reference>
<protein>
    <recommendedName>
        <fullName evidence="5">DUF2637 domain-containing protein</fullName>
    </recommendedName>
</protein>